<proteinExistence type="predicted"/>
<feature type="non-terminal residue" evidence="1">
    <location>
        <position position="64"/>
    </location>
</feature>
<gene>
    <name evidence="1" type="ORF">AVEN_59075_1</name>
</gene>
<dbReference type="AlphaFoldDB" id="A0A4Y2WA27"/>
<accession>A0A4Y2WA27</accession>
<dbReference type="Proteomes" id="UP000499080">
    <property type="component" value="Unassembled WGS sequence"/>
</dbReference>
<name>A0A4Y2WA27_ARAVE</name>
<comment type="caution">
    <text evidence="1">The sequence shown here is derived from an EMBL/GenBank/DDBJ whole genome shotgun (WGS) entry which is preliminary data.</text>
</comment>
<protein>
    <submittedName>
        <fullName evidence="1">Uncharacterized protein</fullName>
    </submittedName>
</protein>
<keyword evidence="2" id="KW-1185">Reference proteome</keyword>
<organism evidence="1 2">
    <name type="scientific">Araneus ventricosus</name>
    <name type="common">Orbweaver spider</name>
    <name type="synonym">Epeira ventricosa</name>
    <dbReference type="NCBI Taxonomy" id="182803"/>
    <lineage>
        <taxon>Eukaryota</taxon>
        <taxon>Metazoa</taxon>
        <taxon>Ecdysozoa</taxon>
        <taxon>Arthropoda</taxon>
        <taxon>Chelicerata</taxon>
        <taxon>Arachnida</taxon>
        <taxon>Araneae</taxon>
        <taxon>Araneomorphae</taxon>
        <taxon>Entelegynae</taxon>
        <taxon>Araneoidea</taxon>
        <taxon>Araneidae</taxon>
        <taxon>Araneus</taxon>
    </lineage>
</organism>
<sequence length="64" mass="7584">MDTQRWSCVMFFDGQVWCSLILMDSYGGRQVPLPPEDTIERLHYSGAGWRSFRERNYSWFQGST</sequence>
<evidence type="ECO:0000313" key="2">
    <source>
        <dbReference type="Proteomes" id="UP000499080"/>
    </source>
</evidence>
<dbReference type="EMBL" id="BGPR01057427">
    <property type="protein sequence ID" value="GBO33751.1"/>
    <property type="molecule type" value="Genomic_DNA"/>
</dbReference>
<reference evidence="1 2" key="1">
    <citation type="journal article" date="2019" name="Sci. Rep.">
        <title>Orb-weaving spider Araneus ventricosus genome elucidates the spidroin gene catalogue.</title>
        <authorList>
            <person name="Kono N."/>
            <person name="Nakamura H."/>
            <person name="Ohtoshi R."/>
            <person name="Moran D.A.P."/>
            <person name="Shinohara A."/>
            <person name="Yoshida Y."/>
            <person name="Fujiwara M."/>
            <person name="Mori M."/>
            <person name="Tomita M."/>
            <person name="Arakawa K."/>
        </authorList>
    </citation>
    <scope>NUCLEOTIDE SEQUENCE [LARGE SCALE GENOMIC DNA]</scope>
</reference>
<evidence type="ECO:0000313" key="1">
    <source>
        <dbReference type="EMBL" id="GBO33751.1"/>
    </source>
</evidence>